<feature type="transmembrane region" description="Helical" evidence="1">
    <location>
        <begin position="153"/>
        <end position="172"/>
    </location>
</feature>
<feature type="transmembrane region" description="Helical" evidence="1">
    <location>
        <begin position="461"/>
        <end position="480"/>
    </location>
</feature>
<evidence type="ECO:0000256" key="1">
    <source>
        <dbReference type="SAM" id="Phobius"/>
    </source>
</evidence>
<feature type="transmembrane region" description="Helical" evidence="1">
    <location>
        <begin position="264"/>
        <end position="287"/>
    </location>
</feature>
<organism evidence="2 3">
    <name type="scientific">Triparma laevis f. inornata</name>
    <dbReference type="NCBI Taxonomy" id="1714386"/>
    <lineage>
        <taxon>Eukaryota</taxon>
        <taxon>Sar</taxon>
        <taxon>Stramenopiles</taxon>
        <taxon>Ochrophyta</taxon>
        <taxon>Bolidophyceae</taxon>
        <taxon>Parmales</taxon>
        <taxon>Triparmaceae</taxon>
        <taxon>Triparma</taxon>
    </lineage>
</organism>
<feature type="transmembrane region" description="Helical" evidence="1">
    <location>
        <begin position="36"/>
        <end position="57"/>
    </location>
</feature>
<feature type="transmembrane region" description="Helical" evidence="1">
    <location>
        <begin position="500"/>
        <end position="520"/>
    </location>
</feature>
<evidence type="ECO:0000313" key="3">
    <source>
        <dbReference type="Proteomes" id="UP001162640"/>
    </source>
</evidence>
<name>A0A9W7AEF5_9STRA</name>
<keyword evidence="1" id="KW-1133">Transmembrane helix</keyword>
<dbReference type="EMBL" id="BLQM01000133">
    <property type="protein sequence ID" value="GMH67733.1"/>
    <property type="molecule type" value="Genomic_DNA"/>
</dbReference>
<sequence length="587" mass="66034">MGCGVLLVLNLPVIGVYWSALIQQQKYPQDDYTLPIWHNICLLLSPLLLLFSMLLFISRLKSKSRLNTVMFFVSPITMLVEGMMVAFSGDENISSSGTIYMIAEYCLPISDTNFFICQSMVFKFVFDILMKFTVEWSTLPNLTQCKGVTSFELLYYSINGLATGLGLALFGMSRDIPKAASKDMLEMITLISKIGSNVFYVMWATLRISAYLRLQFSIRDEPDEERGGGGEVGGEVVVRPRKNFLKGVNARILAFLRVEKGWSVFWTFPIAIYLAIGLSYSVLFLYYDQTSDSGLKTVFLHFWEDNFWPTLLFSCSIAIIYIGSERSSRLIFFTAISLPILELIIQTIVEILEPRSIKLIDNFKVSSLLLYLFFTVTSAIGLVPIVLAFARKSILFFFPPEIIHSHIVGLVPKILTAAVPPLVYLTFKSSTCIEVHYIVSDRTIEVSDEQCFGVQYSARPLQMLISGIAILRFFGIHYVFKDITAERIVTLKGVSKTDALQGTLFMISVTISVIMFGIGGEYEEDGTWALLGAYGFQTFFVIFILIEMGRMFFYKVGERENFSMGSSIRRVSSLDSQRQAVGIQGGA</sequence>
<feature type="transmembrane region" description="Helical" evidence="1">
    <location>
        <begin position="402"/>
        <end position="427"/>
    </location>
</feature>
<protein>
    <submittedName>
        <fullName evidence="2">Uncharacterized protein</fullName>
    </submittedName>
</protein>
<feature type="transmembrane region" description="Helical" evidence="1">
    <location>
        <begin position="526"/>
        <end position="546"/>
    </location>
</feature>
<reference evidence="3" key="1">
    <citation type="journal article" date="2023" name="Commun. Biol.">
        <title>Genome analysis of Parmales, the sister group of diatoms, reveals the evolutionary specialization of diatoms from phago-mixotrophs to photoautotrophs.</title>
        <authorList>
            <person name="Ban H."/>
            <person name="Sato S."/>
            <person name="Yoshikawa S."/>
            <person name="Yamada K."/>
            <person name="Nakamura Y."/>
            <person name="Ichinomiya M."/>
            <person name="Sato N."/>
            <person name="Blanc-Mathieu R."/>
            <person name="Endo H."/>
            <person name="Kuwata A."/>
            <person name="Ogata H."/>
        </authorList>
    </citation>
    <scope>NUCLEOTIDE SEQUENCE [LARGE SCALE GENOMIC DNA]</scope>
</reference>
<feature type="transmembrane region" description="Helical" evidence="1">
    <location>
        <begin position="369"/>
        <end position="390"/>
    </location>
</feature>
<accession>A0A9W7AEF5</accession>
<gene>
    <name evidence="2" type="ORF">TL16_g04758</name>
</gene>
<feature type="transmembrane region" description="Helical" evidence="1">
    <location>
        <begin position="330"/>
        <end position="349"/>
    </location>
</feature>
<keyword evidence="1" id="KW-0472">Membrane</keyword>
<dbReference type="AlphaFoldDB" id="A0A9W7AEF5"/>
<feature type="transmembrane region" description="Helical" evidence="1">
    <location>
        <begin position="307"/>
        <end position="323"/>
    </location>
</feature>
<comment type="caution">
    <text evidence="2">The sequence shown here is derived from an EMBL/GenBank/DDBJ whole genome shotgun (WGS) entry which is preliminary data.</text>
</comment>
<dbReference type="Proteomes" id="UP001162640">
    <property type="component" value="Unassembled WGS sequence"/>
</dbReference>
<keyword evidence="1" id="KW-0812">Transmembrane</keyword>
<feature type="transmembrane region" description="Helical" evidence="1">
    <location>
        <begin position="69"/>
        <end position="87"/>
    </location>
</feature>
<evidence type="ECO:0000313" key="2">
    <source>
        <dbReference type="EMBL" id="GMH67733.1"/>
    </source>
</evidence>
<proteinExistence type="predicted"/>